<evidence type="ECO:0000256" key="3">
    <source>
        <dbReference type="ARBA" id="ARBA00022679"/>
    </source>
</evidence>
<feature type="non-terminal residue" evidence="9">
    <location>
        <position position="258"/>
    </location>
</feature>
<dbReference type="Pfam" id="PF12161">
    <property type="entry name" value="HsdM_N"/>
    <property type="match status" value="1"/>
</dbReference>
<dbReference type="SUPFAM" id="SSF53335">
    <property type="entry name" value="S-adenosyl-L-methionine-dependent methyltransferases"/>
    <property type="match status" value="1"/>
</dbReference>
<evidence type="ECO:0000259" key="7">
    <source>
        <dbReference type="Pfam" id="PF02384"/>
    </source>
</evidence>
<dbReference type="InterPro" id="IPR038333">
    <property type="entry name" value="T1MK-like_N_sf"/>
</dbReference>
<feature type="domain" description="DNA methylase adenine-specific" evidence="7">
    <location>
        <begin position="159"/>
        <end position="258"/>
    </location>
</feature>
<dbReference type="InterPro" id="IPR003356">
    <property type="entry name" value="DNA_methylase_A-5"/>
</dbReference>
<organism evidence="9">
    <name type="scientific">marine sediment metagenome</name>
    <dbReference type="NCBI Taxonomy" id="412755"/>
    <lineage>
        <taxon>unclassified sequences</taxon>
        <taxon>metagenomes</taxon>
        <taxon>ecological metagenomes</taxon>
    </lineage>
</organism>
<comment type="catalytic activity">
    <reaction evidence="6">
        <text>a 2'-deoxyadenosine in DNA + S-adenosyl-L-methionine = an N(6)-methyl-2'-deoxyadenosine in DNA + S-adenosyl-L-homocysteine + H(+)</text>
        <dbReference type="Rhea" id="RHEA:15197"/>
        <dbReference type="Rhea" id="RHEA-COMP:12418"/>
        <dbReference type="Rhea" id="RHEA-COMP:12419"/>
        <dbReference type="ChEBI" id="CHEBI:15378"/>
        <dbReference type="ChEBI" id="CHEBI:57856"/>
        <dbReference type="ChEBI" id="CHEBI:59789"/>
        <dbReference type="ChEBI" id="CHEBI:90615"/>
        <dbReference type="ChEBI" id="CHEBI:90616"/>
        <dbReference type="EC" id="2.1.1.72"/>
    </reaction>
</comment>
<feature type="domain" description="N6 adenine-specific DNA methyltransferase N-terminal" evidence="8">
    <location>
        <begin position="23"/>
        <end position="150"/>
    </location>
</feature>
<proteinExistence type="predicted"/>
<dbReference type="EMBL" id="BARU01033481">
    <property type="protein sequence ID" value="GAH67935.1"/>
    <property type="molecule type" value="Genomic_DNA"/>
</dbReference>
<evidence type="ECO:0000259" key="8">
    <source>
        <dbReference type="Pfam" id="PF12161"/>
    </source>
</evidence>
<protein>
    <recommendedName>
        <fullName evidence="1">site-specific DNA-methyltransferase (adenine-specific)</fullName>
        <ecNumber evidence="1">2.1.1.72</ecNumber>
    </recommendedName>
</protein>
<evidence type="ECO:0000256" key="6">
    <source>
        <dbReference type="ARBA" id="ARBA00047942"/>
    </source>
</evidence>
<evidence type="ECO:0000313" key="9">
    <source>
        <dbReference type="EMBL" id="GAH67935.1"/>
    </source>
</evidence>
<dbReference type="GO" id="GO:0008170">
    <property type="term" value="F:N-methyltransferase activity"/>
    <property type="evidence" value="ECO:0007669"/>
    <property type="project" value="InterPro"/>
</dbReference>
<dbReference type="AlphaFoldDB" id="X1IF85"/>
<dbReference type="GO" id="GO:0003677">
    <property type="term" value="F:DNA binding"/>
    <property type="evidence" value="ECO:0007669"/>
    <property type="project" value="InterPro"/>
</dbReference>
<dbReference type="PRINTS" id="PR00507">
    <property type="entry name" value="N12N6MTFRASE"/>
</dbReference>
<gene>
    <name evidence="9" type="ORF">S03H2_52682</name>
</gene>
<evidence type="ECO:0000256" key="1">
    <source>
        <dbReference type="ARBA" id="ARBA00011900"/>
    </source>
</evidence>
<evidence type="ECO:0000256" key="2">
    <source>
        <dbReference type="ARBA" id="ARBA00022603"/>
    </source>
</evidence>
<evidence type="ECO:0000256" key="4">
    <source>
        <dbReference type="ARBA" id="ARBA00022691"/>
    </source>
</evidence>
<sequence>QIISKKLSLTGKRLTRGDLEGLLKAAADLIRTRVDYTFILVLLFYKSVSDKWEMEFEDAYKETLTDGLSEKEAKEEAKNSIYHDFDISEELLWENIRKDPARLPENFSRAMKTLAERNPGLRDVFENVDFVQFTTNRENAEILRQLVELFSAKTLNQVSSDILGDGYEWILRYFAPQKAKEGEVYTAREVIRLIVEMLDPKPGESVYDPACGSGGMLISSYKDVEDALGRDEADKLFLFGQEANHKTLALAKMNLYIH</sequence>
<dbReference type="PANTHER" id="PTHR42933:SF3">
    <property type="entry name" value="TYPE I RESTRICTION ENZYME MJAVIII METHYLASE SUBUNIT"/>
    <property type="match status" value="1"/>
</dbReference>
<dbReference type="PANTHER" id="PTHR42933">
    <property type="entry name" value="SLR6095 PROTEIN"/>
    <property type="match status" value="1"/>
</dbReference>
<accession>X1IF85</accession>
<dbReference type="GO" id="GO:0009007">
    <property type="term" value="F:site-specific DNA-methyltransferase (adenine-specific) activity"/>
    <property type="evidence" value="ECO:0007669"/>
    <property type="project" value="UniProtKB-EC"/>
</dbReference>
<dbReference type="Gene3D" id="1.20.1260.30">
    <property type="match status" value="1"/>
</dbReference>
<dbReference type="InterPro" id="IPR029063">
    <property type="entry name" value="SAM-dependent_MTases_sf"/>
</dbReference>
<dbReference type="GO" id="GO:0009307">
    <property type="term" value="P:DNA restriction-modification system"/>
    <property type="evidence" value="ECO:0007669"/>
    <property type="project" value="UniProtKB-KW"/>
</dbReference>
<dbReference type="GO" id="GO:0032259">
    <property type="term" value="P:methylation"/>
    <property type="evidence" value="ECO:0007669"/>
    <property type="project" value="UniProtKB-KW"/>
</dbReference>
<comment type="caution">
    <text evidence="9">The sequence shown here is derived from an EMBL/GenBank/DDBJ whole genome shotgun (WGS) entry which is preliminary data.</text>
</comment>
<reference evidence="9" key="1">
    <citation type="journal article" date="2014" name="Front. Microbiol.">
        <title>High frequency of phylogenetically diverse reductive dehalogenase-homologous genes in deep subseafloor sedimentary metagenomes.</title>
        <authorList>
            <person name="Kawai M."/>
            <person name="Futagami T."/>
            <person name="Toyoda A."/>
            <person name="Takaki Y."/>
            <person name="Nishi S."/>
            <person name="Hori S."/>
            <person name="Arai W."/>
            <person name="Tsubouchi T."/>
            <person name="Morono Y."/>
            <person name="Uchiyama I."/>
            <person name="Ito T."/>
            <person name="Fujiyama A."/>
            <person name="Inagaki F."/>
            <person name="Takami H."/>
        </authorList>
    </citation>
    <scope>NUCLEOTIDE SEQUENCE</scope>
    <source>
        <strain evidence="9">Expedition CK06-06</strain>
    </source>
</reference>
<keyword evidence="4" id="KW-0949">S-adenosyl-L-methionine</keyword>
<keyword evidence="5" id="KW-0680">Restriction system</keyword>
<name>X1IF85_9ZZZZ</name>
<dbReference type="InterPro" id="IPR051537">
    <property type="entry name" value="DNA_Adenine_Mtase"/>
</dbReference>
<evidence type="ECO:0000256" key="5">
    <source>
        <dbReference type="ARBA" id="ARBA00022747"/>
    </source>
</evidence>
<feature type="non-terminal residue" evidence="9">
    <location>
        <position position="1"/>
    </location>
</feature>
<keyword evidence="2" id="KW-0489">Methyltransferase</keyword>
<dbReference type="EC" id="2.1.1.72" evidence="1"/>
<dbReference type="Gene3D" id="3.40.50.150">
    <property type="entry name" value="Vaccinia Virus protein VP39"/>
    <property type="match status" value="1"/>
</dbReference>
<dbReference type="Pfam" id="PF02384">
    <property type="entry name" value="N6_Mtase"/>
    <property type="match status" value="1"/>
</dbReference>
<dbReference type="InterPro" id="IPR022749">
    <property type="entry name" value="D12N6_MeTrfase_N"/>
</dbReference>
<keyword evidence="3" id="KW-0808">Transferase</keyword>